<gene>
    <name evidence="7" type="primary">CCDC18</name>
</gene>
<evidence type="ECO:0000256" key="1">
    <source>
        <dbReference type="ARBA" id="ARBA00004496"/>
    </source>
</evidence>
<keyword evidence="2" id="KW-0963">Cytoplasm</keyword>
<dbReference type="PANTHER" id="PTHR18875">
    <property type="entry name" value="SARCOMA ANTIGEN NY-SAR-24/CYTOSKELETAL PROTEIN SOJO"/>
    <property type="match status" value="1"/>
</dbReference>
<feature type="compositionally biased region" description="Basic residues" evidence="5">
    <location>
        <begin position="86"/>
        <end position="98"/>
    </location>
</feature>
<keyword evidence="3 4" id="KW-0175">Coiled coil</keyword>
<evidence type="ECO:0000256" key="4">
    <source>
        <dbReference type="SAM" id="Coils"/>
    </source>
</evidence>
<organism evidence="6 7">
    <name type="scientific">Gekko japonicus</name>
    <name type="common">Schlegel's Japanese gecko</name>
    <dbReference type="NCBI Taxonomy" id="146911"/>
    <lineage>
        <taxon>Eukaryota</taxon>
        <taxon>Metazoa</taxon>
        <taxon>Chordata</taxon>
        <taxon>Craniata</taxon>
        <taxon>Vertebrata</taxon>
        <taxon>Euteleostomi</taxon>
        <taxon>Lepidosauria</taxon>
        <taxon>Squamata</taxon>
        <taxon>Bifurcata</taxon>
        <taxon>Gekkota</taxon>
        <taxon>Gekkonidae</taxon>
        <taxon>Gekkoninae</taxon>
        <taxon>Gekko</taxon>
    </lineage>
</organism>
<evidence type="ECO:0000256" key="3">
    <source>
        <dbReference type="ARBA" id="ARBA00023054"/>
    </source>
</evidence>
<name>A0ABM1K551_GEKJA</name>
<feature type="region of interest" description="Disordered" evidence="5">
    <location>
        <begin position="80"/>
        <end position="110"/>
    </location>
</feature>
<keyword evidence="6" id="KW-1185">Reference proteome</keyword>
<feature type="coiled-coil region" evidence="4">
    <location>
        <begin position="1140"/>
        <end position="1167"/>
    </location>
</feature>
<evidence type="ECO:0000256" key="2">
    <source>
        <dbReference type="ARBA" id="ARBA00022490"/>
    </source>
</evidence>
<feature type="coiled-coil region" evidence="4">
    <location>
        <begin position="345"/>
        <end position="399"/>
    </location>
</feature>
<comment type="subcellular location">
    <subcellularLocation>
        <location evidence="1">Cytoplasm</location>
    </subcellularLocation>
</comment>
<reference evidence="7" key="1">
    <citation type="submission" date="2025-08" db="UniProtKB">
        <authorList>
            <consortium name="RefSeq"/>
        </authorList>
    </citation>
    <scope>IDENTIFICATION</scope>
</reference>
<accession>A0ABM1K551</accession>
<evidence type="ECO:0000313" key="6">
    <source>
        <dbReference type="Proteomes" id="UP000694871"/>
    </source>
</evidence>
<proteinExistence type="predicted"/>
<feature type="coiled-coil region" evidence="4">
    <location>
        <begin position="1239"/>
        <end position="1266"/>
    </location>
</feature>
<evidence type="ECO:0000313" key="7">
    <source>
        <dbReference type="RefSeq" id="XP_015268838.1"/>
    </source>
</evidence>
<dbReference type="RefSeq" id="XP_015268838.1">
    <property type="nucleotide sequence ID" value="XM_015413352.1"/>
</dbReference>
<dbReference type="Proteomes" id="UP000694871">
    <property type="component" value="Unplaced"/>
</dbReference>
<feature type="coiled-coil region" evidence="4">
    <location>
        <begin position="493"/>
        <end position="541"/>
    </location>
</feature>
<feature type="region of interest" description="Disordered" evidence="5">
    <location>
        <begin position="820"/>
        <end position="842"/>
    </location>
</feature>
<evidence type="ECO:0000256" key="5">
    <source>
        <dbReference type="SAM" id="MobiDB-lite"/>
    </source>
</evidence>
<dbReference type="PANTHER" id="PTHR18875:SF8">
    <property type="entry name" value="COILED-COIL DOMAIN-CONTAINING PROTEIN 18"/>
    <property type="match status" value="1"/>
</dbReference>
<dbReference type="GeneID" id="107112247"/>
<protein>
    <submittedName>
        <fullName evidence="7">Coiled-coil domain-containing protein 18</fullName>
    </submittedName>
</protein>
<sequence>MESNFSVCHDYLEDEEDLLASVMALRGQLRKTERNLEDLGEELFSSCDDSDQSIHEGELDSLTMEDLAYSTKLKNSSARNAVSRVSLHKRSSPRKPRSKSYSVSFDKSMEEENEQLRDKLNVLREQNTLLTSQNHQLMNQMEAIKFELNQSKAKMSFFESTLGTHTVSIPMLEDQIASLEAEVQAQDNVLKEREEKLVQSHDIVMEQEYALQKFKEEYKKMKDDLLEWSKYGKRAEQQRNEALYNAEELTRTFQKYKEKITEKLEKVQDEEQILESKLMNCVKEKEKLQAQCDTYRSELENMKEQMRKLAEENCFGKENLKSIEAKTSELETLLTHSQKKIVVLENRLQEQNALAEAKNTLIQENADLKVFIAEQNDHLKSCHQEIENLKTEKTILESAAFKYSQSSLEEFESYHGECRSKEASCAACCDISRSLIEELRLKLQMKDAEIQRIMVNKIAQDCFDESEGQECSGLYSLEAEQARLTGDPTVRKCQQLELISNKFEKEKQKLVKRLKELHAKLEKSEEENSSLKADMAQRTSQFQAIQEELLEKATKFTNMEREAARKSSKISALGKQLEEKTTAYTNAALRNTELEQNLMEVHSKLHDLERNIAEEHEQFIRTLEETKLIHLEQHKEMEKQIELLQTQLETKNQQLQEQEKTVSILHHDIICKQRQLESLDRQLVDSKEAMEKQSIKNNETLKTLQGQLTEETIKVRQLQTALDICQEELALYLSRLEENKESFEKQLKKKSEEVQRLQKEIKIKNDNLQATSEQNLLLQQALQQQQQMLHQETIRNSDLEDGQARLQKQLLKLEQELQKQKEDSEEELRRANERLHLSSEENDLKRQKVTELTSTIRQIKTEMDQCKDELLDMEKELVHLRRESHSKAMQLSHLEMALDQKHSELRKKTQQVKILEEKLLQSEMQQKDAVQKRESLETDLQNANEEQKATLRRLEELQDMLQKAQMSMEEKYAAIQDLSEELRECKDEIEDKKQELIDMDQALKERNWELKQRAAQVTQLDMTIREHRGEMEQKIIRLEGDLEKADLQIRDCNRQIEILESKLHKSNEELHQKEFDILQQEQEIIQLKKDVERKQQRITGIEKTVKEEEKCIAGQHKEVLDLGQQLRLEREQMKCMHTELLESRRQLAQVQRDAERISHKLEEVNHLSQEKEARANYLAEELGAAQAREAQLEARMQAEVKRLSAEVHSLKELYKSEKLIHETERTKWQQSTEFQVSKSHHLNEQLKQLNLELEDAQDTVCNLQQQLESRNMLVQAANEALLLKESEVTRLQTRIAGHERTEGIKQLSVLKEITPHLWSDDKEVNFSELSHISCDKHRKLRRSTSASDLYIKDDGDFLHLKEILVLDSSVPCKSLKDTTFASEKSPSESSFDPLAYTVDEDVTCDSNDFHTLSGMLKYINKEMKKSKNSSL</sequence>